<keyword evidence="2" id="KW-0472">Membrane</keyword>
<feature type="transmembrane region" description="Helical" evidence="2">
    <location>
        <begin position="282"/>
        <end position="304"/>
    </location>
</feature>
<gene>
    <name evidence="3" type="ORF">PLEPLA_LOCUS12956</name>
</gene>
<feature type="region of interest" description="Disordered" evidence="1">
    <location>
        <begin position="108"/>
        <end position="151"/>
    </location>
</feature>
<feature type="region of interest" description="Disordered" evidence="1">
    <location>
        <begin position="386"/>
        <end position="410"/>
    </location>
</feature>
<feature type="compositionally biased region" description="Basic and acidic residues" evidence="1">
    <location>
        <begin position="140"/>
        <end position="151"/>
    </location>
</feature>
<dbReference type="InterPro" id="IPR029695">
    <property type="entry name" value="TMEM74-like"/>
</dbReference>
<proteinExistence type="predicted"/>
<dbReference type="PANTHER" id="PTHR16125:SF3">
    <property type="entry name" value="TRANSMEMBRANE PROTEIN 74"/>
    <property type="match status" value="1"/>
</dbReference>
<evidence type="ECO:0000313" key="4">
    <source>
        <dbReference type="Proteomes" id="UP001153269"/>
    </source>
</evidence>
<name>A0A9N7YGU1_PLEPL</name>
<keyword evidence="2" id="KW-1133">Transmembrane helix</keyword>
<protein>
    <recommendedName>
        <fullName evidence="5">Transmembrane protein 74</fullName>
    </recommendedName>
</protein>
<organism evidence="3 4">
    <name type="scientific">Pleuronectes platessa</name>
    <name type="common">European plaice</name>
    <dbReference type="NCBI Taxonomy" id="8262"/>
    <lineage>
        <taxon>Eukaryota</taxon>
        <taxon>Metazoa</taxon>
        <taxon>Chordata</taxon>
        <taxon>Craniata</taxon>
        <taxon>Vertebrata</taxon>
        <taxon>Euteleostomi</taxon>
        <taxon>Actinopterygii</taxon>
        <taxon>Neopterygii</taxon>
        <taxon>Teleostei</taxon>
        <taxon>Neoteleostei</taxon>
        <taxon>Acanthomorphata</taxon>
        <taxon>Carangaria</taxon>
        <taxon>Pleuronectiformes</taxon>
        <taxon>Pleuronectoidei</taxon>
        <taxon>Pleuronectidae</taxon>
        <taxon>Pleuronectes</taxon>
    </lineage>
</organism>
<feature type="transmembrane region" description="Helical" evidence="2">
    <location>
        <begin position="338"/>
        <end position="361"/>
    </location>
</feature>
<evidence type="ECO:0000313" key="3">
    <source>
        <dbReference type="EMBL" id="CAB1425026.1"/>
    </source>
</evidence>
<dbReference type="AlphaFoldDB" id="A0A9N7YGU1"/>
<feature type="compositionally biased region" description="Low complexity" evidence="1">
    <location>
        <begin position="390"/>
        <end position="399"/>
    </location>
</feature>
<dbReference type="Proteomes" id="UP001153269">
    <property type="component" value="Unassembled WGS sequence"/>
</dbReference>
<dbReference type="EMBL" id="CADEAL010000776">
    <property type="protein sequence ID" value="CAB1425026.1"/>
    <property type="molecule type" value="Genomic_DNA"/>
</dbReference>
<comment type="caution">
    <text evidence="3">The sequence shown here is derived from an EMBL/GenBank/DDBJ whole genome shotgun (WGS) entry which is preliminary data.</text>
</comment>
<keyword evidence="2" id="KW-0812">Transmembrane</keyword>
<dbReference type="PANTHER" id="PTHR16125">
    <property type="entry name" value="TRANSMEMBRANE PROTEIN 74"/>
    <property type="match status" value="1"/>
</dbReference>
<keyword evidence="4" id="KW-1185">Reference proteome</keyword>
<reference evidence="3" key="1">
    <citation type="submission" date="2020-03" db="EMBL/GenBank/DDBJ databases">
        <authorList>
            <person name="Weist P."/>
        </authorList>
    </citation>
    <scope>NUCLEOTIDE SEQUENCE</scope>
</reference>
<evidence type="ECO:0000256" key="1">
    <source>
        <dbReference type="SAM" id="MobiDB-lite"/>
    </source>
</evidence>
<dbReference type="Pfam" id="PF14927">
    <property type="entry name" value="Neurensin"/>
    <property type="match status" value="1"/>
</dbReference>
<evidence type="ECO:0000256" key="2">
    <source>
        <dbReference type="SAM" id="Phobius"/>
    </source>
</evidence>
<sequence>MLHHETPAQFSITSKQRVGSEASVGVGRSLQSEDVLQLCSALRSCLPAHPVMTERVLPSLSDTVHTAARGALTLTPFFYLLRWGLPVQAASHVSCRTEKVCRDRYHTDAVERQHRGRKAQRQPAGGDNRMASPQPLPADEAGKRSDPPDVLDRVSAAPHVRKSGGSTGGALPGEAGCNPARSCHGRCLSAPRTALRKGGAELKLGHLGDEKVRLCCDEELETSFTYIDENVNLRLASPASSCRSAHRPVRNGEPCSETFPELSFMSEDDLSFGEGSGSSIDYGFISAVTFLVTGISLVIISYAVPRDVVVDRDSVSAREMERLEMESARIGAHLDRCVIAGLCLLTLGGVVLSTLLMISMWKGEMYRRKVIAYSKRSAKHYGSISLKTRSSPSHSSAHLSLEEDMEETLT</sequence>
<accession>A0A9N7YGU1</accession>
<evidence type="ECO:0008006" key="5">
    <source>
        <dbReference type="Google" id="ProtNLM"/>
    </source>
</evidence>